<dbReference type="Pfam" id="PF00078">
    <property type="entry name" value="RVT_1"/>
    <property type="match status" value="1"/>
</dbReference>
<dbReference type="PANTHER" id="PTHR47723">
    <property type="entry name" value="OS05G0353850 PROTEIN"/>
    <property type="match status" value="1"/>
</dbReference>
<dbReference type="Pfam" id="PF13456">
    <property type="entry name" value="RVT_3"/>
    <property type="match status" value="1"/>
</dbReference>
<dbReference type="GO" id="GO:0003676">
    <property type="term" value="F:nucleic acid binding"/>
    <property type="evidence" value="ECO:0007669"/>
    <property type="project" value="InterPro"/>
</dbReference>
<reference evidence="4" key="1">
    <citation type="journal article" date="2019" name="Science">
        <title>Mutation of a bHLH transcription factor allowed almond domestication.</title>
        <authorList>
            <person name="Sanchez-Perez R."/>
            <person name="Pavan S."/>
            <person name="Mazzeo R."/>
            <person name="Moldovan C."/>
            <person name="Aiese Cigliano R."/>
            <person name="Del Cueto J."/>
            <person name="Ricciardi F."/>
            <person name="Lotti C."/>
            <person name="Ricciardi L."/>
            <person name="Dicenta F."/>
            <person name="Lopez-Marques R.L."/>
            <person name="Lindberg Moller B."/>
        </authorList>
    </citation>
    <scope>NUCLEOTIDE SEQUENCE</scope>
</reference>
<organism evidence="4">
    <name type="scientific">Prunus dulcis</name>
    <name type="common">Almond</name>
    <name type="synonym">Amygdalus dulcis</name>
    <dbReference type="NCBI Taxonomy" id="3755"/>
    <lineage>
        <taxon>Eukaryota</taxon>
        <taxon>Viridiplantae</taxon>
        <taxon>Streptophyta</taxon>
        <taxon>Embryophyta</taxon>
        <taxon>Tracheophyta</taxon>
        <taxon>Spermatophyta</taxon>
        <taxon>Magnoliopsida</taxon>
        <taxon>eudicotyledons</taxon>
        <taxon>Gunneridae</taxon>
        <taxon>Pentapetalae</taxon>
        <taxon>rosids</taxon>
        <taxon>fabids</taxon>
        <taxon>Rosales</taxon>
        <taxon>Rosaceae</taxon>
        <taxon>Amygdaloideae</taxon>
        <taxon>Amygdaleae</taxon>
        <taxon>Prunus</taxon>
    </lineage>
</organism>
<dbReference type="InterPro" id="IPR002156">
    <property type="entry name" value="RNaseH_domain"/>
</dbReference>
<evidence type="ECO:0000313" key="4">
    <source>
        <dbReference type="EMBL" id="BBG93266.1"/>
    </source>
</evidence>
<dbReference type="AlphaFoldDB" id="A0A4Y1QN35"/>
<dbReference type="CDD" id="cd01650">
    <property type="entry name" value="RT_nLTR_like"/>
    <property type="match status" value="1"/>
</dbReference>
<dbReference type="InterPro" id="IPR053151">
    <property type="entry name" value="RNase_H-like"/>
</dbReference>
<dbReference type="Gene3D" id="3.30.420.10">
    <property type="entry name" value="Ribonuclease H-like superfamily/Ribonuclease H"/>
    <property type="match status" value="1"/>
</dbReference>
<feature type="domain" description="RNase H type-1" evidence="2">
    <location>
        <begin position="745"/>
        <end position="861"/>
    </location>
</feature>
<accession>A0A4Y1QN35</accession>
<gene>
    <name evidence="4" type="ORF">Prudu_001226</name>
</gene>
<dbReference type="SUPFAM" id="SSF56672">
    <property type="entry name" value="DNA/RNA polymerases"/>
    <property type="match status" value="1"/>
</dbReference>
<dbReference type="PANTHER" id="PTHR47723:SF23">
    <property type="entry name" value="REVERSE TRANSCRIPTASE-LIKE PROTEIN"/>
    <property type="match status" value="1"/>
</dbReference>
<dbReference type="CDD" id="cd06222">
    <property type="entry name" value="RNase_H_like"/>
    <property type="match status" value="1"/>
</dbReference>
<dbReference type="InterPro" id="IPR012337">
    <property type="entry name" value="RNaseH-like_sf"/>
</dbReference>
<dbReference type="EMBL" id="AP019297">
    <property type="protein sequence ID" value="BBG93266.1"/>
    <property type="molecule type" value="Genomic_DNA"/>
</dbReference>
<proteinExistence type="predicted"/>
<sequence>MSLYPHYELQNLPTLRSDYGPILLTCNHIPRTKAFRFEAMWLAQKDFDKVVTQTWNSAYSGNAAQKLQTCCNTFKHQLKSWNRNKARANWLQLGDKNTKYFHTQAFIRQKRNQILRIKDPSGIWVEADNLPQCFIEAFKLRFKADQAPNQHLVMDFLQIVEPCVTSQDNINLLAPVSDYELELAIKGIGSLKAPGPDGLQAIFYHKCWENTKQMVKDLVNEFLSNNIPLQDVNHTNIALIPKVESLETTNHYRPISLCNVSYKIITKILVHRLRPILSKCISKNQGAFAPGRSIFDNILIAHELFHDFKRKKGARGAMAIKLDLEKAYDLLDWGYIRDKANAKMMIDRICSKFAGWKAQTLSRAGRLTLIKASVSGIPNHTLSCFKCPREVCKEMNVCSRRFFWGNGTKVPPVSWKDICLPKSLGGLGVRSTILFNKAALAKLGWIYLSEPTNWWAQIMARKYLRKDGFLAATKKTSHSAAWKAILDARTVLHKGLRWIVGNGQSIFFWTENWVFPFPILDLIPDSMRNNINLNAKVANFIQNQTWQRDRLLQEVDEDILEEILIIPLHLSPLQDALIWGPDPNGKFSIKSAYNLQVHDETPHPRASLLKRMWSLTLPPKVKLFAWLLIRKRLQVAVNIWRCTPIIPMFPQQDFDGIEWLAALQSSLDKDGPNILSKALLLCWQIWEARNNLVFKDIAPHPARALHVAGQIGLDYWKINSTPPQKSKGMLAIKWKPPPCNWVKLNFDGSVRGALAATGFVIRDWNGHVRLAGAKNLGQISITVAECLALRDGLAHAHNGWRKVVAEGDSKLVIDCINNKVSVPWSINLLVQDIRLLSSYCDEISFQHVLREANFTADALASIGHNLNTSQLWDRGLPLSCLTPFYFDLAHGIRILSFIEDKS</sequence>
<dbReference type="InterPro" id="IPR036397">
    <property type="entry name" value="RNaseH_sf"/>
</dbReference>
<evidence type="ECO:0000259" key="2">
    <source>
        <dbReference type="Pfam" id="PF13456"/>
    </source>
</evidence>
<dbReference type="Pfam" id="PF13966">
    <property type="entry name" value="zf-RVT"/>
    <property type="match status" value="1"/>
</dbReference>
<dbReference type="InterPro" id="IPR026960">
    <property type="entry name" value="RVT-Znf"/>
</dbReference>
<dbReference type="InterPro" id="IPR000477">
    <property type="entry name" value="RT_dom"/>
</dbReference>
<feature type="domain" description="Reverse transcriptase zinc-binding" evidence="3">
    <location>
        <begin position="587"/>
        <end position="642"/>
    </location>
</feature>
<dbReference type="InterPro" id="IPR043502">
    <property type="entry name" value="DNA/RNA_pol_sf"/>
</dbReference>
<name>A0A4Y1QN35_PRUDU</name>
<feature type="domain" description="Reverse transcriptase" evidence="1">
    <location>
        <begin position="241"/>
        <end position="335"/>
    </location>
</feature>
<evidence type="ECO:0000259" key="1">
    <source>
        <dbReference type="Pfam" id="PF00078"/>
    </source>
</evidence>
<evidence type="ECO:0000259" key="3">
    <source>
        <dbReference type="Pfam" id="PF13966"/>
    </source>
</evidence>
<dbReference type="InterPro" id="IPR044730">
    <property type="entry name" value="RNase_H-like_dom_plant"/>
</dbReference>
<dbReference type="SUPFAM" id="SSF53098">
    <property type="entry name" value="Ribonuclease H-like"/>
    <property type="match status" value="1"/>
</dbReference>
<protein>
    <submittedName>
        <fullName evidence="4">Zinc ion-binding protein</fullName>
    </submittedName>
</protein>
<dbReference type="GO" id="GO:0004523">
    <property type="term" value="F:RNA-DNA hybrid ribonuclease activity"/>
    <property type="evidence" value="ECO:0007669"/>
    <property type="project" value="InterPro"/>
</dbReference>